<comment type="similarity">
    <text evidence="1">Belongs to the 'phage' integrase family.</text>
</comment>
<dbReference type="InterPro" id="IPR013762">
    <property type="entry name" value="Integrase-like_cat_sf"/>
</dbReference>
<dbReference type="Gene3D" id="3.30.160.390">
    <property type="entry name" value="Integrase, DNA-binding domain"/>
    <property type="match status" value="1"/>
</dbReference>
<dbReference type="Pfam" id="PF00589">
    <property type="entry name" value="Phage_integrase"/>
    <property type="match status" value="1"/>
</dbReference>
<name>F8LCB7_9BACT</name>
<evidence type="ECO:0000313" key="6">
    <source>
        <dbReference type="EMBL" id="CCB91131.1"/>
    </source>
</evidence>
<dbReference type="InterPro" id="IPR011010">
    <property type="entry name" value="DNA_brk_join_enz"/>
</dbReference>
<evidence type="ECO:0000256" key="2">
    <source>
        <dbReference type="ARBA" id="ARBA00022908"/>
    </source>
</evidence>
<dbReference type="InterPro" id="IPR002104">
    <property type="entry name" value="Integrase_catalytic"/>
</dbReference>
<reference evidence="6" key="1">
    <citation type="submission" date="2011-05" db="EMBL/GenBank/DDBJ databases">
        <title>Unity in variety -- the pan-genome of the Chlamydiae.</title>
        <authorList>
            <person name="Collingro A."/>
            <person name="Tischler P."/>
            <person name="Weinmaier T."/>
            <person name="Penz T."/>
            <person name="Heinz E."/>
            <person name="Brunham R.C."/>
            <person name="Read T.D."/>
            <person name="Bavoil P.M."/>
            <person name="Sachse K."/>
            <person name="Kahane S."/>
            <person name="Friedman M.G."/>
            <person name="Rattei T."/>
            <person name="Myers G.S.A."/>
            <person name="Horn M."/>
        </authorList>
    </citation>
    <scope>NUCLEOTIDE SEQUENCE</scope>
    <source>
        <strain evidence="6">2032/99</strain>
    </source>
</reference>
<dbReference type="CDD" id="cd00801">
    <property type="entry name" value="INT_P4_C"/>
    <property type="match status" value="1"/>
</dbReference>
<dbReference type="Pfam" id="PF13356">
    <property type="entry name" value="Arm-DNA-bind_3"/>
    <property type="match status" value="1"/>
</dbReference>
<dbReference type="SUPFAM" id="SSF56349">
    <property type="entry name" value="DNA breaking-rejoining enzymes"/>
    <property type="match status" value="1"/>
</dbReference>
<dbReference type="PANTHER" id="PTHR30629">
    <property type="entry name" value="PROPHAGE INTEGRASE"/>
    <property type="match status" value="1"/>
</dbReference>
<dbReference type="PROSITE" id="PS51898">
    <property type="entry name" value="TYR_RECOMBINASE"/>
    <property type="match status" value="1"/>
</dbReference>
<dbReference type="InterPro" id="IPR025166">
    <property type="entry name" value="Integrase_DNA_bind_dom"/>
</dbReference>
<keyword evidence="4" id="KW-0233">DNA recombination</keyword>
<dbReference type="InterPro" id="IPR050808">
    <property type="entry name" value="Phage_Integrase"/>
</dbReference>
<organism evidence="6">
    <name type="scientific">Waddlia chondrophila 2032/99</name>
    <dbReference type="NCBI Taxonomy" id="765953"/>
    <lineage>
        <taxon>Bacteria</taxon>
        <taxon>Pseudomonadati</taxon>
        <taxon>Chlamydiota</taxon>
        <taxon>Chlamydiia</taxon>
        <taxon>Parachlamydiales</taxon>
        <taxon>Waddliaceae</taxon>
        <taxon>Waddlia</taxon>
    </lineage>
</organism>
<accession>F8LCB7</accession>
<dbReference type="AlphaFoldDB" id="F8LCB7"/>
<evidence type="ECO:0000256" key="1">
    <source>
        <dbReference type="ARBA" id="ARBA00008857"/>
    </source>
</evidence>
<dbReference type="GO" id="GO:0006310">
    <property type="term" value="P:DNA recombination"/>
    <property type="evidence" value="ECO:0007669"/>
    <property type="project" value="UniProtKB-KW"/>
</dbReference>
<protein>
    <recommendedName>
        <fullName evidence="5">Tyr recombinase domain-containing protein</fullName>
    </recommendedName>
</protein>
<keyword evidence="2" id="KW-0229">DNA integration</keyword>
<evidence type="ECO:0000259" key="5">
    <source>
        <dbReference type="PROSITE" id="PS51898"/>
    </source>
</evidence>
<dbReference type="PANTHER" id="PTHR30629:SF2">
    <property type="entry name" value="PROPHAGE INTEGRASE INTS-RELATED"/>
    <property type="match status" value="1"/>
</dbReference>
<dbReference type="Pfam" id="PF22022">
    <property type="entry name" value="Phage_int_M"/>
    <property type="match status" value="1"/>
</dbReference>
<dbReference type="EMBL" id="FR872650">
    <property type="protein sequence ID" value="CCB91131.1"/>
    <property type="molecule type" value="Genomic_DNA"/>
</dbReference>
<evidence type="ECO:0000256" key="3">
    <source>
        <dbReference type="ARBA" id="ARBA00023125"/>
    </source>
</evidence>
<keyword evidence="3" id="KW-0238">DNA-binding</keyword>
<proteinExistence type="inferred from homology"/>
<feature type="domain" description="Tyr recombinase" evidence="5">
    <location>
        <begin position="223"/>
        <end position="418"/>
    </location>
</feature>
<dbReference type="Gene3D" id="1.10.443.10">
    <property type="entry name" value="Intergrase catalytic core"/>
    <property type="match status" value="1"/>
</dbReference>
<dbReference type="InterPro" id="IPR053876">
    <property type="entry name" value="Phage_int_M"/>
</dbReference>
<dbReference type="InterPro" id="IPR010998">
    <property type="entry name" value="Integrase_recombinase_N"/>
</dbReference>
<gene>
    <name evidence="6" type="ORF">WCH_CV17560</name>
</gene>
<evidence type="ECO:0000256" key="4">
    <source>
        <dbReference type="ARBA" id="ARBA00023172"/>
    </source>
</evidence>
<sequence>MERIPRSAADLFCQKLKPQAKPIYIRDSQVKGLVLRVMPAGSKSWIFCYSVKVGEKWRERRKGLGSFKQGRNDAAGLTVSAARRLAETMKYEVKHKGVDPIEDKKQRALKRAREEAGRVTIRSLFERWAKTDLVNRKDEGAEARRMMEKDVLPFIGEMEIKEIRKADIAEITDRLLQRGVNRMAKVVFSLIRQMFRFAVSRDLLDADPTALVSKKSIGGANVERDRVLSEEEVRELAQKLAKGNMVETSVLAVWISLATCCRIGEVLKAQWGHIDFEHRKWRIPPENSKNGREHVVHLSDFSLLHFQRLHELTGSSEWCFPSSRGNGHICPKTVTKQISDRQRMSGSYSKRSKETDFLILSRGTWKPHDLRRTGATLMNSLGVLPEVAERCLNHTEENKMKRIYQRYGYEDEMREAWDKLGEHLEQLIRFESGKIIPLKEEVV</sequence>
<dbReference type="GO" id="GO:0003677">
    <property type="term" value="F:DNA binding"/>
    <property type="evidence" value="ECO:0007669"/>
    <property type="project" value="UniProtKB-KW"/>
</dbReference>
<dbReference type="InterPro" id="IPR038488">
    <property type="entry name" value="Integrase_DNA-bd_sf"/>
</dbReference>
<dbReference type="Gene3D" id="1.10.150.130">
    <property type="match status" value="1"/>
</dbReference>
<dbReference type="GO" id="GO:0015074">
    <property type="term" value="P:DNA integration"/>
    <property type="evidence" value="ECO:0007669"/>
    <property type="project" value="UniProtKB-KW"/>
</dbReference>